<sequence>MPPTQLSVIRPSPAFHPSPKRKRDQPPPFVPLLNTSLHSASTPPKGSPTLSGADSPRNVVADQLRGMTIAAIPMSPLTPTDDLVRKKPKLAAMREDSLTSLEDFTDAQLVSWELQRVPDALTIKISKPPLSPREIPETPQAEFSQPQPRTFSELAASAQPTIFGSPTKTVSLDTSPSEQHNSKSRAQGPQPRPRNKSPSPPLASLTWQDNEITGHLVDPRTDPEDDGTGLNGIGFRPTAAIAHARAQRRKQQLMDWRAREAKEARAKRSERRRRGVGGTGRMSRESTIEREAVAREVDAAARRAVRFAV</sequence>
<comment type="caution">
    <text evidence="2">The sequence shown here is derived from an EMBL/GenBank/DDBJ whole genome shotgun (WGS) entry which is preliminary data.</text>
</comment>
<evidence type="ECO:0000256" key="1">
    <source>
        <dbReference type="SAM" id="MobiDB-lite"/>
    </source>
</evidence>
<dbReference type="OrthoDB" id="5391950at2759"/>
<dbReference type="Proteomes" id="UP000700596">
    <property type="component" value="Unassembled WGS sequence"/>
</dbReference>
<protein>
    <submittedName>
        <fullName evidence="2">Uncharacterized protein</fullName>
    </submittedName>
</protein>
<keyword evidence="3" id="KW-1185">Reference proteome</keyword>
<accession>A0A9P9EF19</accession>
<evidence type="ECO:0000313" key="2">
    <source>
        <dbReference type="EMBL" id="KAH7138279.1"/>
    </source>
</evidence>
<feature type="compositionally biased region" description="Polar residues" evidence="1">
    <location>
        <begin position="163"/>
        <end position="187"/>
    </location>
</feature>
<gene>
    <name evidence="2" type="ORF">B0J11DRAFT_11423</name>
</gene>
<feature type="region of interest" description="Disordered" evidence="1">
    <location>
        <begin position="126"/>
        <end position="148"/>
    </location>
</feature>
<feature type="compositionally biased region" description="Basic and acidic residues" evidence="1">
    <location>
        <begin position="256"/>
        <end position="267"/>
    </location>
</feature>
<dbReference type="EMBL" id="JAGMWT010000001">
    <property type="protein sequence ID" value="KAH7138279.1"/>
    <property type="molecule type" value="Genomic_DNA"/>
</dbReference>
<feature type="compositionally biased region" description="Polar residues" evidence="1">
    <location>
        <begin position="33"/>
        <end position="52"/>
    </location>
</feature>
<feature type="region of interest" description="Disordered" evidence="1">
    <location>
        <begin position="1"/>
        <end position="58"/>
    </location>
</feature>
<reference evidence="2" key="1">
    <citation type="journal article" date="2021" name="Nat. Commun.">
        <title>Genetic determinants of endophytism in the Arabidopsis root mycobiome.</title>
        <authorList>
            <person name="Mesny F."/>
            <person name="Miyauchi S."/>
            <person name="Thiergart T."/>
            <person name="Pickel B."/>
            <person name="Atanasova L."/>
            <person name="Karlsson M."/>
            <person name="Huettel B."/>
            <person name="Barry K.W."/>
            <person name="Haridas S."/>
            <person name="Chen C."/>
            <person name="Bauer D."/>
            <person name="Andreopoulos W."/>
            <person name="Pangilinan J."/>
            <person name="LaButti K."/>
            <person name="Riley R."/>
            <person name="Lipzen A."/>
            <person name="Clum A."/>
            <person name="Drula E."/>
            <person name="Henrissat B."/>
            <person name="Kohler A."/>
            <person name="Grigoriev I.V."/>
            <person name="Martin F.M."/>
            <person name="Hacquard S."/>
        </authorList>
    </citation>
    <scope>NUCLEOTIDE SEQUENCE</scope>
    <source>
        <strain evidence="2">MPI-CAGE-CH-0243</strain>
    </source>
</reference>
<feature type="region of interest" description="Disordered" evidence="1">
    <location>
        <begin position="255"/>
        <end position="289"/>
    </location>
</feature>
<evidence type="ECO:0000313" key="3">
    <source>
        <dbReference type="Proteomes" id="UP000700596"/>
    </source>
</evidence>
<organism evidence="2 3">
    <name type="scientific">Dendryphion nanum</name>
    <dbReference type="NCBI Taxonomy" id="256645"/>
    <lineage>
        <taxon>Eukaryota</taxon>
        <taxon>Fungi</taxon>
        <taxon>Dikarya</taxon>
        <taxon>Ascomycota</taxon>
        <taxon>Pezizomycotina</taxon>
        <taxon>Dothideomycetes</taxon>
        <taxon>Pleosporomycetidae</taxon>
        <taxon>Pleosporales</taxon>
        <taxon>Torulaceae</taxon>
        <taxon>Dendryphion</taxon>
    </lineage>
</organism>
<proteinExistence type="predicted"/>
<feature type="region of interest" description="Disordered" evidence="1">
    <location>
        <begin position="163"/>
        <end position="227"/>
    </location>
</feature>
<name>A0A9P9EF19_9PLEO</name>
<dbReference type="AlphaFoldDB" id="A0A9P9EF19"/>